<dbReference type="GeneID" id="70135358"/>
<protein>
    <submittedName>
        <fullName evidence="3">Uncharacterized protein</fullName>
    </submittedName>
</protein>
<keyword evidence="1" id="KW-0175">Coiled coil</keyword>
<feature type="region of interest" description="Disordered" evidence="2">
    <location>
        <begin position="1"/>
        <end position="21"/>
    </location>
</feature>
<gene>
    <name evidence="3" type="ORF">BKA67DRAFT_653907</name>
</gene>
<dbReference type="EMBL" id="JAGPXC010000001">
    <property type="protein sequence ID" value="KAH6660746.1"/>
    <property type="molecule type" value="Genomic_DNA"/>
</dbReference>
<sequence>MADPSTPPARPNGGDNESPKLRIYDQDFIMEIAVRKDNAVTVVQDLVGDEVRPSKAPTTRIGHYNDTLSKIEDCRKQWLEAHKEEESIHMEFMKAATAKIQTRKDAARAENRKRRDDAIKKLDDEQRILEERIRQIKLEKAGLQNLETGSVPTTQTAASEPENGNNNVVLISGSARSPERSALDFWSTAGRGSHEGWGLRRSSAPFIERGGASSGGYSHLTG</sequence>
<feature type="region of interest" description="Disordered" evidence="2">
    <location>
        <begin position="147"/>
        <end position="170"/>
    </location>
</feature>
<accession>A0A9P8UY96</accession>
<dbReference type="Proteomes" id="UP000758603">
    <property type="component" value="Unassembled WGS sequence"/>
</dbReference>
<feature type="compositionally biased region" description="Polar residues" evidence="2">
    <location>
        <begin position="147"/>
        <end position="169"/>
    </location>
</feature>
<dbReference type="AlphaFoldDB" id="A0A9P8UY96"/>
<evidence type="ECO:0000313" key="3">
    <source>
        <dbReference type="EMBL" id="KAH6660746.1"/>
    </source>
</evidence>
<evidence type="ECO:0000256" key="1">
    <source>
        <dbReference type="SAM" id="Coils"/>
    </source>
</evidence>
<feature type="coiled-coil region" evidence="1">
    <location>
        <begin position="119"/>
        <end position="146"/>
    </location>
</feature>
<proteinExistence type="predicted"/>
<feature type="compositionally biased region" description="Pro residues" evidence="2">
    <location>
        <begin position="1"/>
        <end position="10"/>
    </location>
</feature>
<name>A0A9P8UY96_9PEZI</name>
<comment type="caution">
    <text evidence="3">The sequence shown here is derived from an EMBL/GenBank/DDBJ whole genome shotgun (WGS) entry which is preliminary data.</text>
</comment>
<reference evidence="3" key="1">
    <citation type="journal article" date="2021" name="Nat. Commun.">
        <title>Genetic determinants of endophytism in the Arabidopsis root mycobiome.</title>
        <authorList>
            <person name="Mesny F."/>
            <person name="Miyauchi S."/>
            <person name="Thiergart T."/>
            <person name="Pickel B."/>
            <person name="Atanasova L."/>
            <person name="Karlsson M."/>
            <person name="Huettel B."/>
            <person name="Barry K.W."/>
            <person name="Haridas S."/>
            <person name="Chen C."/>
            <person name="Bauer D."/>
            <person name="Andreopoulos W."/>
            <person name="Pangilinan J."/>
            <person name="LaButti K."/>
            <person name="Riley R."/>
            <person name="Lipzen A."/>
            <person name="Clum A."/>
            <person name="Drula E."/>
            <person name="Henrissat B."/>
            <person name="Kohler A."/>
            <person name="Grigoriev I.V."/>
            <person name="Martin F.M."/>
            <person name="Hacquard S."/>
        </authorList>
    </citation>
    <scope>NUCLEOTIDE SEQUENCE</scope>
    <source>
        <strain evidence="3">MPI-SDFR-AT-0073</strain>
    </source>
</reference>
<keyword evidence="4" id="KW-1185">Reference proteome</keyword>
<dbReference type="RefSeq" id="XP_045964877.1">
    <property type="nucleotide sequence ID" value="XM_046106467.1"/>
</dbReference>
<evidence type="ECO:0000313" key="4">
    <source>
        <dbReference type="Proteomes" id="UP000758603"/>
    </source>
</evidence>
<organism evidence="3 4">
    <name type="scientific">Truncatella angustata</name>
    <dbReference type="NCBI Taxonomy" id="152316"/>
    <lineage>
        <taxon>Eukaryota</taxon>
        <taxon>Fungi</taxon>
        <taxon>Dikarya</taxon>
        <taxon>Ascomycota</taxon>
        <taxon>Pezizomycotina</taxon>
        <taxon>Sordariomycetes</taxon>
        <taxon>Xylariomycetidae</taxon>
        <taxon>Amphisphaeriales</taxon>
        <taxon>Sporocadaceae</taxon>
        <taxon>Truncatella</taxon>
    </lineage>
</organism>
<evidence type="ECO:0000256" key="2">
    <source>
        <dbReference type="SAM" id="MobiDB-lite"/>
    </source>
</evidence>